<reference evidence="1 2" key="1">
    <citation type="submission" date="2020-05" db="EMBL/GenBank/DDBJ databases">
        <title>Draft genome sequence of Desulfovibrio sp. strain HN2T.</title>
        <authorList>
            <person name="Ueno A."/>
            <person name="Tamazawa S."/>
            <person name="Tamamura S."/>
            <person name="Murakami T."/>
            <person name="Kiyama T."/>
            <person name="Inomata H."/>
            <person name="Amano Y."/>
            <person name="Miyakawa K."/>
            <person name="Tamaki H."/>
            <person name="Naganuma T."/>
            <person name="Kaneko K."/>
        </authorList>
    </citation>
    <scope>NUCLEOTIDE SEQUENCE [LARGE SCALE GENOMIC DNA]</scope>
    <source>
        <strain evidence="1 2">HN2</strain>
    </source>
</reference>
<sequence>MLFVKNGEACPNASPPNICRGILPHARMTDARLYPSKTTVQEETATWLHEEHSMHAARFVTGIFGERQTAVGKR</sequence>
<proteinExistence type="predicted"/>
<gene>
    <name evidence="1" type="ORF">DSM101010T_08780</name>
</gene>
<comment type="caution">
    <text evidence="1">The sequence shown here is derived from an EMBL/GenBank/DDBJ whole genome shotgun (WGS) entry which is preliminary data.</text>
</comment>
<dbReference type="Proteomes" id="UP000503840">
    <property type="component" value="Unassembled WGS sequence"/>
</dbReference>
<dbReference type="AlphaFoldDB" id="A0A7J0BFL8"/>
<evidence type="ECO:0000313" key="2">
    <source>
        <dbReference type="Proteomes" id="UP000503840"/>
    </source>
</evidence>
<keyword evidence="2" id="KW-1185">Reference proteome</keyword>
<dbReference type="RefSeq" id="WP_174404216.1">
    <property type="nucleotide sequence ID" value="NZ_BLVO01000012.1"/>
</dbReference>
<accession>A0A7J0BFL8</accession>
<protein>
    <submittedName>
        <fullName evidence="1">Uncharacterized protein</fullName>
    </submittedName>
</protein>
<evidence type="ECO:0000313" key="1">
    <source>
        <dbReference type="EMBL" id="GFM32513.1"/>
    </source>
</evidence>
<organism evidence="1 2">
    <name type="scientific">Desulfovibrio subterraneus</name>
    <dbReference type="NCBI Taxonomy" id="2718620"/>
    <lineage>
        <taxon>Bacteria</taxon>
        <taxon>Pseudomonadati</taxon>
        <taxon>Thermodesulfobacteriota</taxon>
        <taxon>Desulfovibrionia</taxon>
        <taxon>Desulfovibrionales</taxon>
        <taxon>Desulfovibrionaceae</taxon>
        <taxon>Desulfovibrio</taxon>
    </lineage>
</organism>
<name>A0A7J0BFL8_9BACT</name>
<dbReference type="EMBL" id="BLVO01000012">
    <property type="protein sequence ID" value="GFM32513.1"/>
    <property type="molecule type" value="Genomic_DNA"/>
</dbReference>